<dbReference type="SUPFAM" id="SSF47203">
    <property type="entry name" value="Acyl-CoA dehydrogenase C-terminal domain-like"/>
    <property type="match status" value="1"/>
</dbReference>
<dbReference type="SUPFAM" id="SSF56645">
    <property type="entry name" value="Acyl-CoA dehydrogenase NM domain-like"/>
    <property type="match status" value="1"/>
</dbReference>
<evidence type="ECO:0000259" key="10">
    <source>
        <dbReference type="Pfam" id="PF02771"/>
    </source>
</evidence>
<evidence type="ECO:0000313" key="11">
    <source>
        <dbReference type="EMBL" id="MFD2415579.1"/>
    </source>
</evidence>
<dbReference type="Pfam" id="PF02770">
    <property type="entry name" value="Acyl-CoA_dh_M"/>
    <property type="match status" value="1"/>
</dbReference>
<evidence type="ECO:0000256" key="7">
    <source>
        <dbReference type="RuleBase" id="RU362125"/>
    </source>
</evidence>
<dbReference type="InterPro" id="IPR046373">
    <property type="entry name" value="Acyl-CoA_Oxase/DH_mid-dom_sf"/>
</dbReference>
<dbReference type="PANTHER" id="PTHR48083">
    <property type="entry name" value="MEDIUM-CHAIN SPECIFIC ACYL-COA DEHYDROGENASE, MITOCHONDRIAL-RELATED"/>
    <property type="match status" value="1"/>
</dbReference>
<dbReference type="PANTHER" id="PTHR48083:SF13">
    <property type="entry name" value="ACYL-COA DEHYDROGENASE FAMILY MEMBER 11"/>
    <property type="match status" value="1"/>
</dbReference>
<dbReference type="Pfam" id="PF00441">
    <property type="entry name" value="Acyl-CoA_dh_1"/>
    <property type="match status" value="1"/>
</dbReference>
<evidence type="ECO:0000256" key="5">
    <source>
        <dbReference type="ARBA" id="ARBA00022827"/>
    </source>
</evidence>
<dbReference type="Proteomes" id="UP001597417">
    <property type="component" value="Unassembled WGS sequence"/>
</dbReference>
<dbReference type="RefSeq" id="WP_378261494.1">
    <property type="nucleotide sequence ID" value="NZ_JBHUKR010000004.1"/>
</dbReference>
<dbReference type="InterPro" id="IPR009100">
    <property type="entry name" value="AcylCoA_DH/oxidase_NM_dom_sf"/>
</dbReference>
<feature type="domain" description="Acyl-CoA dehydrogenase/oxidase C-terminal" evidence="8">
    <location>
        <begin position="249"/>
        <end position="398"/>
    </location>
</feature>
<reference evidence="12" key="1">
    <citation type="journal article" date="2019" name="Int. J. Syst. Evol. Microbiol.">
        <title>The Global Catalogue of Microorganisms (GCM) 10K type strain sequencing project: providing services to taxonomists for standard genome sequencing and annotation.</title>
        <authorList>
            <consortium name="The Broad Institute Genomics Platform"/>
            <consortium name="The Broad Institute Genome Sequencing Center for Infectious Disease"/>
            <person name="Wu L."/>
            <person name="Ma J."/>
        </authorList>
    </citation>
    <scope>NUCLEOTIDE SEQUENCE [LARGE SCALE GENOMIC DNA]</scope>
    <source>
        <strain evidence="12">CGMCC 4.7645</strain>
    </source>
</reference>
<dbReference type="InterPro" id="IPR036250">
    <property type="entry name" value="AcylCo_DH-like_C"/>
</dbReference>
<dbReference type="EMBL" id="JBHUKR010000004">
    <property type="protein sequence ID" value="MFD2415579.1"/>
    <property type="molecule type" value="Genomic_DNA"/>
</dbReference>
<comment type="cofactor">
    <cofactor evidence="1 7">
        <name>FAD</name>
        <dbReference type="ChEBI" id="CHEBI:57692"/>
    </cofactor>
</comment>
<feature type="domain" description="Acyl-CoA oxidase/dehydrogenase middle" evidence="9">
    <location>
        <begin position="137"/>
        <end position="237"/>
    </location>
</feature>
<evidence type="ECO:0000256" key="6">
    <source>
        <dbReference type="ARBA" id="ARBA00023002"/>
    </source>
</evidence>
<accession>A0ABW5FLT8</accession>
<feature type="domain" description="Acyl-CoA dehydrogenase/oxidase N-terminal" evidence="10">
    <location>
        <begin position="9"/>
        <end position="133"/>
    </location>
</feature>
<keyword evidence="5 7" id="KW-0274">FAD</keyword>
<dbReference type="InterPro" id="IPR050741">
    <property type="entry name" value="Acyl-CoA_dehydrogenase"/>
</dbReference>
<evidence type="ECO:0000313" key="12">
    <source>
        <dbReference type="Proteomes" id="UP001597417"/>
    </source>
</evidence>
<dbReference type="InterPro" id="IPR013786">
    <property type="entry name" value="AcylCoA_DH/ox_N"/>
</dbReference>
<evidence type="ECO:0000256" key="1">
    <source>
        <dbReference type="ARBA" id="ARBA00001974"/>
    </source>
</evidence>
<dbReference type="Pfam" id="PF02771">
    <property type="entry name" value="Acyl-CoA_dh_N"/>
    <property type="match status" value="1"/>
</dbReference>
<dbReference type="InterPro" id="IPR009075">
    <property type="entry name" value="AcylCo_DH/oxidase_C"/>
</dbReference>
<dbReference type="Gene3D" id="2.40.110.10">
    <property type="entry name" value="Butyryl-CoA Dehydrogenase, subunit A, domain 2"/>
    <property type="match status" value="1"/>
</dbReference>
<keyword evidence="12" id="KW-1185">Reference proteome</keyword>
<gene>
    <name evidence="11" type="ORF">ACFSXZ_04475</name>
</gene>
<protein>
    <submittedName>
        <fullName evidence="11">Acyl-CoA dehydrogenase family protein</fullName>
    </submittedName>
</protein>
<keyword evidence="4 7" id="KW-0285">Flavoprotein</keyword>
<evidence type="ECO:0000256" key="2">
    <source>
        <dbReference type="ARBA" id="ARBA00009347"/>
    </source>
</evidence>
<evidence type="ECO:0000256" key="4">
    <source>
        <dbReference type="ARBA" id="ARBA00022630"/>
    </source>
</evidence>
<comment type="similarity">
    <text evidence="2 7">Belongs to the acyl-CoA dehydrogenase family.</text>
</comment>
<evidence type="ECO:0000259" key="8">
    <source>
        <dbReference type="Pfam" id="PF00441"/>
    </source>
</evidence>
<evidence type="ECO:0000259" key="9">
    <source>
        <dbReference type="Pfam" id="PF02770"/>
    </source>
</evidence>
<organism evidence="11 12">
    <name type="scientific">Amycolatopsis pigmentata</name>
    <dbReference type="NCBI Taxonomy" id="450801"/>
    <lineage>
        <taxon>Bacteria</taxon>
        <taxon>Bacillati</taxon>
        <taxon>Actinomycetota</taxon>
        <taxon>Actinomycetes</taxon>
        <taxon>Pseudonocardiales</taxon>
        <taxon>Pseudonocardiaceae</taxon>
        <taxon>Amycolatopsis</taxon>
    </lineage>
</organism>
<dbReference type="InterPro" id="IPR006091">
    <property type="entry name" value="Acyl-CoA_Oxase/DH_mid-dom"/>
</dbReference>
<dbReference type="Gene3D" id="1.10.540.10">
    <property type="entry name" value="Acyl-CoA dehydrogenase/oxidase, N-terminal domain"/>
    <property type="match status" value="1"/>
</dbReference>
<comment type="subunit">
    <text evidence="3">Homodimer.</text>
</comment>
<dbReference type="Gene3D" id="1.20.140.10">
    <property type="entry name" value="Butyryl-CoA Dehydrogenase, subunit A, domain 3"/>
    <property type="match status" value="1"/>
</dbReference>
<sequence length="411" mass="45271">MEFAPSPRAREYQAKLLEFMDDHIYPAEPVYAAQMAESGDPQFHPPILEELKTEARKRGLWNLFHPHENEAWGSPGLSNLDYAPLAEIMGRSPHLAPEATNCNAPDTGNMEVLELFGTAEHKEKWLKPLLAGEIASAFAMTEPAVASSDATNVQLRMDADGDQYVLNGRKWFASNALHANCKVLIVMGKTDVGAVAHRQQSMMVVPLDTPGVTVVRGLPVFGYLDREGHAEIVFEDVRVPKTALLAGEGDGFLISQARLGPGRIHHCMRTIGMAERALDMMISRAQNRVTFGEPVANRSNIQDWIAEARIDIEMIRLLTLKTAWLMDTAGNQKARVEIAAIKVAAPEVALKIIDRAIQVHGGGGVTDDFPLASFWALVRTLRLADGPDEVHKRTIARVELGRVSPGWNKKK</sequence>
<name>A0ABW5FLT8_9PSEU</name>
<evidence type="ECO:0000256" key="3">
    <source>
        <dbReference type="ARBA" id="ARBA00011738"/>
    </source>
</evidence>
<keyword evidence="6 7" id="KW-0560">Oxidoreductase</keyword>
<proteinExistence type="inferred from homology"/>
<dbReference type="InterPro" id="IPR037069">
    <property type="entry name" value="AcylCoA_DH/ox_N_sf"/>
</dbReference>
<comment type="caution">
    <text evidence="11">The sequence shown here is derived from an EMBL/GenBank/DDBJ whole genome shotgun (WGS) entry which is preliminary data.</text>
</comment>